<keyword evidence="2" id="KW-0472">Membrane</keyword>
<reference evidence="3" key="1">
    <citation type="journal article" date="2020" name="Fungal Divers.">
        <title>Resolving the Mortierellaceae phylogeny through synthesis of multi-gene phylogenetics and phylogenomics.</title>
        <authorList>
            <person name="Vandepol N."/>
            <person name="Liber J."/>
            <person name="Desiro A."/>
            <person name="Na H."/>
            <person name="Kennedy M."/>
            <person name="Barry K."/>
            <person name="Grigoriev I.V."/>
            <person name="Miller A.N."/>
            <person name="O'Donnell K."/>
            <person name="Stajich J.E."/>
            <person name="Bonito G."/>
        </authorList>
    </citation>
    <scope>NUCLEOTIDE SEQUENCE</scope>
    <source>
        <strain evidence="3">NRRL 28262</strain>
    </source>
</reference>
<organism evidence="3 4">
    <name type="scientific">Linnemannia exigua</name>
    <dbReference type="NCBI Taxonomy" id="604196"/>
    <lineage>
        <taxon>Eukaryota</taxon>
        <taxon>Fungi</taxon>
        <taxon>Fungi incertae sedis</taxon>
        <taxon>Mucoromycota</taxon>
        <taxon>Mortierellomycotina</taxon>
        <taxon>Mortierellomycetes</taxon>
        <taxon>Mortierellales</taxon>
        <taxon>Mortierellaceae</taxon>
        <taxon>Linnemannia</taxon>
    </lineage>
</organism>
<dbReference type="Proteomes" id="UP001194580">
    <property type="component" value="Unassembled WGS sequence"/>
</dbReference>
<evidence type="ECO:0000313" key="4">
    <source>
        <dbReference type="Proteomes" id="UP001194580"/>
    </source>
</evidence>
<comment type="caution">
    <text evidence="3">The sequence shown here is derived from an EMBL/GenBank/DDBJ whole genome shotgun (WGS) entry which is preliminary data.</text>
</comment>
<keyword evidence="2" id="KW-0812">Transmembrane</keyword>
<proteinExistence type="predicted"/>
<feature type="region of interest" description="Disordered" evidence="1">
    <location>
        <begin position="72"/>
        <end position="116"/>
    </location>
</feature>
<feature type="compositionally biased region" description="Basic residues" evidence="1">
    <location>
        <begin position="38"/>
        <end position="55"/>
    </location>
</feature>
<gene>
    <name evidence="3" type="ORF">BGZ95_012174</name>
</gene>
<feature type="compositionally biased region" description="Low complexity" evidence="1">
    <location>
        <begin position="428"/>
        <end position="440"/>
    </location>
</feature>
<sequence>MANKQFQKKHRATRLLSAYESIVFSESQIPVFLTQDRHHHNKHSNQQHKQRKQRQQRPVLRAQQQGYIRIRKETAASQELDDTVTERNSNAERHQNPIRADTTDAEASSSLAPFSPVDDDAAVAQADDAHYLLSSFSASSSSSSASANSASDSGLEYSVAQDADASNNNNLQSDHVDDRGDDVGVTTTHDDKNSSSLLDNSHASTAATTVVVQAEQQEELEEGSFPTVHIAVMDENGEVAPVLEAVVDFEVKVDKGGAINPSSTEEVVVVVEEEEAVLQVESTRSGNEDEDEDGWVAITDADLDRSSSSENGNIVISSNNSKPSSNVVEFQSPDSDDATPIPFSDSDSSIHGPHSQEQQHHQHTAPITAADAKSLFHNGCSFSSTVVSLGLLLAAIGLAYRFYIRKLQQERRRRLALPFNDVKTTPYSSSSFSPSSSSSKSMHRLSVDSLPSPTMREGGARTTATSDYVGFNIH</sequence>
<keyword evidence="2" id="KW-1133">Transmembrane helix</keyword>
<accession>A0AAD4H3Q7</accession>
<feature type="region of interest" description="Disordered" evidence="1">
    <location>
        <begin position="165"/>
        <end position="202"/>
    </location>
</feature>
<feature type="transmembrane region" description="Helical" evidence="2">
    <location>
        <begin position="382"/>
        <end position="404"/>
    </location>
</feature>
<protein>
    <submittedName>
        <fullName evidence="3">Uncharacterized protein</fullName>
    </submittedName>
</protein>
<dbReference type="AlphaFoldDB" id="A0AAD4H3Q7"/>
<feature type="region of interest" description="Disordered" evidence="1">
    <location>
        <begin position="38"/>
        <end position="60"/>
    </location>
</feature>
<feature type="compositionally biased region" description="Basic and acidic residues" evidence="1">
    <location>
        <begin position="174"/>
        <end position="193"/>
    </location>
</feature>
<evidence type="ECO:0000313" key="3">
    <source>
        <dbReference type="EMBL" id="KAG0272083.1"/>
    </source>
</evidence>
<evidence type="ECO:0000256" key="1">
    <source>
        <dbReference type="SAM" id="MobiDB-lite"/>
    </source>
</evidence>
<name>A0AAD4H3Q7_9FUNG</name>
<dbReference type="EMBL" id="JAAAIL010000997">
    <property type="protein sequence ID" value="KAG0272083.1"/>
    <property type="molecule type" value="Genomic_DNA"/>
</dbReference>
<evidence type="ECO:0000256" key="2">
    <source>
        <dbReference type="SAM" id="Phobius"/>
    </source>
</evidence>
<feature type="region of interest" description="Disordered" evidence="1">
    <location>
        <begin position="425"/>
        <end position="461"/>
    </location>
</feature>
<keyword evidence="4" id="KW-1185">Reference proteome</keyword>
<feature type="region of interest" description="Disordered" evidence="1">
    <location>
        <begin position="300"/>
        <end position="365"/>
    </location>
</feature>
<feature type="compositionally biased region" description="Low complexity" evidence="1">
    <location>
        <begin position="313"/>
        <end position="328"/>
    </location>
</feature>